<dbReference type="InterPro" id="IPR020449">
    <property type="entry name" value="Tscrpt_reg_AraC-type_HTH"/>
</dbReference>
<dbReference type="PRINTS" id="PR00032">
    <property type="entry name" value="HTHARAC"/>
</dbReference>
<dbReference type="PANTHER" id="PTHR43280:SF30">
    <property type="entry name" value="MMSAB OPERON REGULATORY PROTEIN"/>
    <property type="match status" value="1"/>
</dbReference>
<dbReference type="EMBL" id="VUMD01000002">
    <property type="protein sequence ID" value="MSS35677.1"/>
    <property type="molecule type" value="Genomic_DNA"/>
</dbReference>
<evidence type="ECO:0000259" key="4">
    <source>
        <dbReference type="PROSITE" id="PS01124"/>
    </source>
</evidence>
<evidence type="ECO:0000256" key="2">
    <source>
        <dbReference type="ARBA" id="ARBA00023125"/>
    </source>
</evidence>
<dbReference type="SMART" id="SM00342">
    <property type="entry name" value="HTH_ARAC"/>
    <property type="match status" value="1"/>
</dbReference>
<dbReference type="InterPro" id="IPR014710">
    <property type="entry name" value="RmlC-like_jellyroll"/>
</dbReference>
<keyword evidence="6" id="KW-1185">Reference proteome</keyword>
<evidence type="ECO:0000313" key="6">
    <source>
        <dbReference type="Proteomes" id="UP000429958"/>
    </source>
</evidence>
<dbReference type="Gene3D" id="1.10.10.60">
    <property type="entry name" value="Homeodomain-like"/>
    <property type="match status" value="2"/>
</dbReference>
<sequence>MAFKKTYDERYFINYDSCADLQLYEIGCQACPPSYSYGPIIRSHYIFHYLISGKGTLTIEDKDYPVCAHQGFIIPPDILAYYIADSKDPWNYIWIHLDGPQAHESFQASGLHKANPVFISSEYPNNVESIMKEFLSSHHRELYCIGKTYELFDCLKCLSTNECMTTVNHKLAYIKKIIGYIHVKYSEPFHMDELAHVCGLERSYMTRLFKNATGRTPQEYLVSYRMKQARLMLEKGEFSIQNIAYAVGYSDSFTFSKAFKRNVGLSPHYYRTQYLKQLP</sequence>
<feature type="domain" description="HTH araC/xylS-type" evidence="4">
    <location>
        <begin position="175"/>
        <end position="273"/>
    </location>
</feature>
<keyword evidence="3" id="KW-0804">Transcription</keyword>
<dbReference type="RefSeq" id="WP_154471071.1">
    <property type="nucleotide sequence ID" value="NZ_VUMD01000002.1"/>
</dbReference>
<gene>
    <name evidence="5" type="ORF">FYJ39_03555</name>
</gene>
<dbReference type="InterPro" id="IPR018062">
    <property type="entry name" value="HTH_AraC-typ_CS"/>
</dbReference>
<dbReference type="Gene3D" id="2.60.120.10">
    <property type="entry name" value="Jelly Rolls"/>
    <property type="match status" value="1"/>
</dbReference>
<protein>
    <submittedName>
        <fullName evidence="5">AraC family transcriptional regulator</fullName>
    </submittedName>
</protein>
<evidence type="ECO:0000256" key="3">
    <source>
        <dbReference type="ARBA" id="ARBA00023163"/>
    </source>
</evidence>
<keyword evidence="2" id="KW-0238">DNA-binding</keyword>
<dbReference type="PANTHER" id="PTHR43280">
    <property type="entry name" value="ARAC-FAMILY TRANSCRIPTIONAL REGULATOR"/>
    <property type="match status" value="1"/>
</dbReference>
<keyword evidence="1" id="KW-0805">Transcription regulation</keyword>
<evidence type="ECO:0000313" key="5">
    <source>
        <dbReference type="EMBL" id="MSS35677.1"/>
    </source>
</evidence>
<dbReference type="PROSITE" id="PS00041">
    <property type="entry name" value="HTH_ARAC_FAMILY_1"/>
    <property type="match status" value="1"/>
</dbReference>
<reference evidence="5 6" key="1">
    <citation type="submission" date="2019-08" db="EMBL/GenBank/DDBJ databases">
        <title>In-depth cultivation of the pig gut microbiome towards novel bacterial diversity and tailored functional studies.</title>
        <authorList>
            <person name="Wylensek D."/>
            <person name="Hitch T.C.A."/>
            <person name="Clavel T."/>
        </authorList>
    </citation>
    <scope>NUCLEOTIDE SEQUENCE [LARGE SCALE GENOMIC DNA]</scope>
    <source>
        <strain evidence="5 6">WCA-389-WT-23D1</strain>
    </source>
</reference>
<dbReference type="SUPFAM" id="SSF51215">
    <property type="entry name" value="Regulatory protein AraC"/>
    <property type="match status" value="1"/>
</dbReference>
<dbReference type="PROSITE" id="PS01124">
    <property type="entry name" value="HTH_ARAC_FAMILY_2"/>
    <property type="match status" value="1"/>
</dbReference>
<comment type="caution">
    <text evidence="5">The sequence shown here is derived from an EMBL/GenBank/DDBJ whole genome shotgun (WGS) entry which is preliminary data.</text>
</comment>
<dbReference type="InterPro" id="IPR037923">
    <property type="entry name" value="HTH-like"/>
</dbReference>
<proteinExistence type="predicted"/>
<accession>A0A7X2TBD0</accession>
<organism evidence="5 6">
    <name type="scientific">Clostridium porci</name>
    <dbReference type="NCBI Taxonomy" id="2605778"/>
    <lineage>
        <taxon>Bacteria</taxon>
        <taxon>Bacillati</taxon>
        <taxon>Bacillota</taxon>
        <taxon>Clostridia</taxon>
        <taxon>Eubacteriales</taxon>
        <taxon>Clostridiaceae</taxon>
        <taxon>Clostridium</taxon>
    </lineage>
</organism>
<dbReference type="SUPFAM" id="SSF46689">
    <property type="entry name" value="Homeodomain-like"/>
    <property type="match status" value="2"/>
</dbReference>
<name>A0A7X2TBD0_9CLOT</name>
<dbReference type="InterPro" id="IPR003313">
    <property type="entry name" value="AraC-bd"/>
</dbReference>
<dbReference type="Pfam" id="PF02311">
    <property type="entry name" value="AraC_binding"/>
    <property type="match status" value="1"/>
</dbReference>
<dbReference type="GO" id="GO:0003700">
    <property type="term" value="F:DNA-binding transcription factor activity"/>
    <property type="evidence" value="ECO:0007669"/>
    <property type="project" value="InterPro"/>
</dbReference>
<dbReference type="AlphaFoldDB" id="A0A7X2TBD0"/>
<dbReference type="Proteomes" id="UP000429958">
    <property type="component" value="Unassembled WGS sequence"/>
</dbReference>
<dbReference type="Pfam" id="PF12833">
    <property type="entry name" value="HTH_18"/>
    <property type="match status" value="1"/>
</dbReference>
<dbReference type="InterPro" id="IPR009057">
    <property type="entry name" value="Homeodomain-like_sf"/>
</dbReference>
<dbReference type="CDD" id="cd06986">
    <property type="entry name" value="cupin_MmsR-like_N"/>
    <property type="match status" value="1"/>
</dbReference>
<evidence type="ECO:0000256" key="1">
    <source>
        <dbReference type="ARBA" id="ARBA00023015"/>
    </source>
</evidence>
<dbReference type="InterPro" id="IPR018060">
    <property type="entry name" value="HTH_AraC"/>
</dbReference>
<dbReference type="GO" id="GO:0043565">
    <property type="term" value="F:sequence-specific DNA binding"/>
    <property type="evidence" value="ECO:0007669"/>
    <property type="project" value="InterPro"/>
</dbReference>